<evidence type="ECO:0000313" key="3">
    <source>
        <dbReference type="Proteomes" id="UP000660110"/>
    </source>
</evidence>
<evidence type="ECO:0000259" key="1">
    <source>
        <dbReference type="PROSITE" id="PS51186"/>
    </source>
</evidence>
<dbReference type="GO" id="GO:0016747">
    <property type="term" value="F:acyltransferase activity, transferring groups other than amino-acyl groups"/>
    <property type="evidence" value="ECO:0007669"/>
    <property type="project" value="InterPro"/>
</dbReference>
<dbReference type="AlphaFoldDB" id="A0A917B553"/>
<dbReference type="Proteomes" id="UP000660110">
    <property type="component" value="Unassembled WGS sequence"/>
</dbReference>
<dbReference type="Gene3D" id="3.40.630.30">
    <property type="match status" value="1"/>
</dbReference>
<protein>
    <recommendedName>
        <fullName evidence="1">N-acetyltransferase domain-containing protein</fullName>
    </recommendedName>
</protein>
<name>A0A917B553_HALAA</name>
<keyword evidence="3" id="KW-1185">Reference proteome</keyword>
<proteinExistence type="predicted"/>
<reference evidence="2" key="2">
    <citation type="submission" date="2020-09" db="EMBL/GenBank/DDBJ databases">
        <authorList>
            <person name="Sun Q."/>
            <person name="Zhou Y."/>
        </authorList>
    </citation>
    <scope>NUCLEOTIDE SEQUENCE</scope>
    <source>
        <strain evidence="2">CGMCC 1.12153</strain>
    </source>
</reference>
<dbReference type="Pfam" id="PF00583">
    <property type="entry name" value="Acetyltransf_1"/>
    <property type="match status" value="1"/>
</dbReference>
<evidence type="ECO:0000313" key="2">
    <source>
        <dbReference type="EMBL" id="GGF24622.1"/>
    </source>
</evidence>
<sequence length="98" mass="11089">MLREAKLKDYAQLAELMGTLGYPADCQSMRKRLTNILANPHYQTYVFEEEGKLLGMIGMMHSLAYHTDDTHVRVIAFVVEDAAQGKGIGRLLMNQTEE</sequence>
<dbReference type="EMBL" id="BMEL01000003">
    <property type="protein sequence ID" value="GGF24622.1"/>
    <property type="molecule type" value="Genomic_DNA"/>
</dbReference>
<gene>
    <name evidence="2" type="ORF">GCM10010954_24400</name>
</gene>
<organism evidence="2 3">
    <name type="scientific">Halobacillus andaensis</name>
    <dbReference type="NCBI Taxonomy" id="1176239"/>
    <lineage>
        <taxon>Bacteria</taxon>
        <taxon>Bacillati</taxon>
        <taxon>Bacillota</taxon>
        <taxon>Bacilli</taxon>
        <taxon>Bacillales</taxon>
        <taxon>Bacillaceae</taxon>
        <taxon>Halobacillus</taxon>
    </lineage>
</organism>
<dbReference type="RefSeq" id="WP_188377798.1">
    <property type="nucleotide sequence ID" value="NZ_BMEL01000003.1"/>
</dbReference>
<accession>A0A917B553</accession>
<comment type="caution">
    <text evidence="2">The sequence shown here is derived from an EMBL/GenBank/DDBJ whole genome shotgun (WGS) entry which is preliminary data.</text>
</comment>
<dbReference type="CDD" id="cd04301">
    <property type="entry name" value="NAT_SF"/>
    <property type="match status" value="1"/>
</dbReference>
<dbReference type="InterPro" id="IPR016181">
    <property type="entry name" value="Acyl_CoA_acyltransferase"/>
</dbReference>
<dbReference type="SUPFAM" id="SSF55729">
    <property type="entry name" value="Acyl-CoA N-acyltransferases (Nat)"/>
    <property type="match status" value="1"/>
</dbReference>
<feature type="domain" description="N-acetyltransferase" evidence="1">
    <location>
        <begin position="1"/>
        <end position="98"/>
    </location>
</feature>
<dbReference type="PROSITE" id="PS51186">
    <property type="entry name" value="GNAT"/>
    <property type="match status" value="1"/>
</dbReference>
<reference evidence="2" key="1">
    <citation type="journal article" date="2014" name="Int. J. Syst. Evol. Microbiol.">
        <title>Complete genome sequence of Corynebacterium casei LMG S-19264T (=DSM 44701T), isolated from a smear-ripened cheese.</title>
        <authorList>
            <consortium name="US DOE Joint Genome Institute (JGI-PGF)"/>
            <person name="Walter F."/>
            <person name="Albersmeier A."/>
            <person name="Kalinowski J."/>
            <person name="Ruckert C."/>
        </authorList>
    </citation>
    <scope>NUCLEOTIDE SEQUENCE</scope>
    <source>
        <strain evidence="2">CGMCC 1.12153</strain>
    </source>
</reference>
<dbReference type="InterPro" id="IPR000182">
    <property type="entry name" value="GNAT_dom"/>
</dbReference>